<dbReference type="PANTHER" id="PTHR23151">
    <property type="entry name" value="DIHYDROLIPOAMIDE ACETYL/SUCCINYL-TRANSFERASE-RELATED"/>
    <property type="match status" value="1"/>
</dbReference>
<dbReference type="PROSITE" id="PS00189">
    <property type="entry name" value="LIPOYL"/>
    <property type="match status" value="1"/>
</dbReference>
<dbReference type="SUPFAM" id="SSF51230">
    <property type="entry name" value="Single hybrid motif"/>
    <property type="match status" value="1"/>
</dbReference>
<evidence type="ECO:0000259" key="2">
    <source>
        <dbReference type="PROSITE" id="PS50968"/>
    </source>
</evidence>
<gene>
    <name evidence="3" type="ORF">GBA63_04275</name>
</gene>
<name>A0A6G8Q637_9ACTN</name>
<dbReference type="KEGG" id="rub:GBA63_04275"/>
<accession>A0A6G8Q637</accession>
<dbReference type="CDD" id="cd06849">
    <property type="entry name" value="lipoyl_domain"/>
    <property type="match status" value="1"/>
</dbReference>
<dbReference type="GO" id="GO:0045254">
    <property type="term" value="C:pyruvate dehydrogenase complex"/>
    <property type="evidence" value="ECO:0007669"/>
    <property type="project" value="InterPro"/>
</dbReference>
<evidence type="ECO:0000313" key="4">
    <source>
        <dbReference type="Proteomes" id="UP000501452"/>
    </source>
</evidence>
<dbReference type="InterPro" id="IPR011053">
    <property type="entry name" value="Single_hybrid_motif"/>
</dbReference>
<dbReference type="AlphaFoldDB" id="A0A6G8Q637"/>
<keyword evidence="1" id="KW-0450">Lipoyl</keyword>
<evidence type="ECO:0000256" key="1">
    <source>
        <dbReference type="ARBA" id="ARBA00022823"/>
    </source>
</evidence>
<dbReference type="InterPro" id="IPR045257">
    <property type="entry name" value="E2/Pdx1"/>
</dbReference>
<sequence length="76" mass="8277">MHDVELPKWGMTMQDGTISEWVKKPGDSVEEGDVIAIIETEKVDADLEAPESGVLKEILVEAGRTVDVGTVLARIE</sequence>
<feature type="domain" description="Lipoyl-binding" evidence="2">
    <location>
        <begin position="1"/>
        <end position="76"/>
    </location>
</feature>
<dbReference type="Gene3D" id="2.40.50.100">
    <property type="match status" value="1"/>
</dbReference>
<dbReference type="InterPro" id="IPR000089">
    <property type="entry name" value="Biotin_lipoyl"/>
</dbReference>
<dbReference type="Pfam" id="PF00364">
    <property type="entry name" value="Biotin_lipoyl"/>
    <property type="match status" value="1"/>
</dbReference>
<evidence type="ECO:0000313" key="3">
    <source>
        <dbReference type="EMBL" id="QIN81945.1"/>
    </source>
</evidence>
<dbReference type="InterPro" id="IPR003016">
    <property type="entry name" value="2-oxoA_DH_lipoyl-BS"/>
</dbReference>
<dbReference type="PANTHER" id="PTHR23151:SF90">
    <property type="entry name" value="DIHYDROLIPOYLLYSINE-RESIDUE ACETYLTRANSFERASE COMPONENT OF PYRUVATE DEHYDROGENASE COMPLEX, MITOCHONDRIAL-RELATED"/>
    <property type="match status" value="1"/>
</dbReference>
<reference evidence="3 4" key="1">
    <citation type="submission" date="2019-10" db="EMBL/GenBank/DDBJ databases">
        <title>Rubrobacter sp nov SCSIO 52090 isolated from a deep-sea sediment in the South China Sea.</title>
        <authorList>
            <person name="Chen R.W."/>
        </authorList>
    </citation>
    <scope>NUCLEOTIDE SEQUENCE [LARGE SCALE GENOMIC DNA]</scope>
    <source>
        <strain evidence="3 4">SCSIO 52909</strain>
    </source>
</reference>
<dbReference type="EMBL" id="CP045119">
    <property type="protein sequence ID" value="QIN81945.1"/>
    <property type="molecule type" value="Genomic_DNA"/>
</dbReference>
<protein>
    <submittedName>
        <fullName evidence="3">Biotin/lipoyl-binding protein</fullName>
    </submittedName>
</protein>
<keyword evidence="4" id="KW-1185">Reference proteome</keyword>
<proteinExistence type="predicted"/>
<organism evidence="3 4">
    <name type="scientific">Rubrobacter tropicus</name>
    <dbReference type="NCBI Taxonomy" id="2653851"/>
    <lineage>
        <taxon>Bacteria</taxon>
        <taxon>Bacillati</taxon>
        <taxon>Actinomycetota</taxon>
        <taxon>Rubrobacteria</taxon>
        <taxon>Rubrobacterales</taxon>
        <taxon>Rubrobacteraceae</taxon>
        <taxon>Rubrobacter</taxon>
    </lineage>
</organism>
<dbReference type="Proteomes" id="UP000501452">
    <property type="component" value="Chromosome"/>
</dbReference>
<dbReference type="PROSITE" id="PS50968">
    <property type="entry name" value="BIOTINYL_LIPOYL"/>
    <property type="match status" value="1"/>
</dbReference>
<dbReference type="GO" id="GO:0006086">
    <property type="term" value="P:pyruvate decarboxylation to acetyl-CoA"/>
    <property type="evidence" value="ECO:0007669"/>
    <property type="project" value="InterPro"/>
</dbReference>